<feature type="domain" description="Thiolase N-terminal" evidence="6">
    <location>
        <begin position="5"/>
        <end position="259"/>
    </location>
</feature>
<dbReference type="CDD" id="cd00751">
    <property type="entry name" value="thiolase"/>
    <property type="match status" value="1"/>
</dbReference>
<name>A0A081RAP4_SPHCR</name>
<feature type="active site" description="Proton acceptor" evidence="4">
    <location>
        <position position="346"/>
    </location>
</feature>
<comment type="similarity">
    <text evidence="1 5">Belongs to the thiolase-like superfamily. Thiolase family.</text>
</comment>
<dbReference type="SUPFAM" id="SSF53901">
    <property type="entry name" value="Thiolase-like"/>
    <property type="match status" value="2"/>
</dbReference>
<feature type="domain" description="Thiolase C-terminal" evidence="7">
    <location>
        <begin position="269"/>
        <end position="389"/>
    </location>
</feature>
<feature type="active site" description="Acyl-thioester intermediate" evidence="4">
    <location>
        <position position="89"/>
    </location>
</feature>
<dbReference type="PATRIC" id="fig|46429.4.peg.3428"/>
<comment type="caution">
    <text evidence="8">The sequence shown here is derived from an EMBL/GenBank/DDBJ whole genome shotgun (WGS) entry which is preliminary data.</text>
</comment>
<dbReference type="InterPro" id="IPR020613">
    <property type="entry name" value="Thiolase_CS"/>
</dbReference>
<dbReference type="InterPro" id="IPR020617">
    <property type="entry name" value="Thiolase_C"/>
</dbReference>
<sequence>MAEAYIAAVARSAGGKRGGRLAAVHPADLAGKILAALVERSGIDPAAVEDVVMGCACPGGEQGANIARNAVLASGLPQSVPGTHVDRQCGSSQQALHFAAATVMSGVQDVVIAAGVESMTRVPMGLPWTLPAKHGFGTYRSPGIEARYPNQPFSQFGGAEMLAKKYGLPRDVLDAYALESHRRAAAATEAGKFDAEIVPLEIVTPEGETVIHKVDEGIRFDATLERIASVKLLNEDGVISAANASQICDGAAALLVVNEAGLKAHGLIPLARIHQMTVLGHDPVIMLEAPIPATEKALARAGMRLSDIDLYEVNEAFAPVPLAWAGALGADPDRLNVHGGAISLGHPLGGSGAKLMATLVSALHDRGARYGLQTMCEAGGMANVTIVERL</sequence>
<proteinExistence type="inferred from homology"/>
<dbReference type="GO" id="GO:0003985">
    <property type="term" value="F:acetyl-CoA C-acetyltransferase activity"/>
    <property type="evidence" value="ECO:0007669"/>
    <property type="project" value="UniProtKB-EC"/>
</dbReference>
<gene>
    <name evidence="8" type="ORF">BV95_03439</name>
</gene>
<dbReference type="NCBIfam" id="NF005077">
    <property type="entry name" value="PRK06504.1"/>
    <property type="match status" value="1"/>
</dbReference>
<evidence type="ECO:0000256" key="3">
    <source>
        <dbReference type="ARBA" id="ARBA00023315"/>
    </source>
</evidence>
<evidence type="ECO:0000313" key="9">
    <source>
        <dbReference type="Proteomes" id="UP000028411"/>
    </source>
</evidence>
<dbReference type="EC" id="2.3.1.9" evidence="8"/>
<keyword evidence="3 5" id="KW-0012">Acyltransferase</keyword>
<organism evidence="8 9">
    <name type="scientific">Sphingobium chlorophenolicum</name>
    <dbReference type="NCBI Taxonomy" id="46429"/>
    <lineage>
        <taxon>Bacteria</taxon>
        <taxon>Pseudomonadati</taxon>
        <taxon>Pseudomonadota</taxon>
        <taxon>Alphaproteobacteria</taxon>
        <taxon>Sphingomonadales</taxon>
        <taxon>Sphingomonadaceae</taxon>
        <taxon>Sphingobium</taxon>
    </lineage>
</organism>
<dbReference type="InterPro" id="IPR016039">
    <property type="entry name" value="Thiolase-like"/>
</dbReference>
<dbReference type="PANTHER" id="PTHR43365:SF1">
    <property type="entry name" value="ACETYL-COA C-ACYLTRANSFERASE"/>
    <property type="match status" value="1"/>
</dbReference>
<dbReference type="AlphaFoldDB" id="A0A081RAP4"/>
<evidence type="ECO:0000256" key="4">
    <source>
        <dbReference type="PIRSR" id="PIRSR000429-1"/>
    </source>
</evidence>
<dbReference type="Gene3D" id="3.40.47.10">
    <property type="match status" value="1"/>
</dbReference>
<dbReference type="NCBIfam" id="TIGR01930">
    <property type="entry name" value="AcCoA-C-Actrans"/>
    <property type="match status" value="1"/>
</dbReference>
<dbReference type="PIRSF" id="PIRSF000429">
    <property type="entry name" value="Ac-CoA_Ac_transf"/>
    <property type="match status" value="1"/>
</dbReference>
<dbReference type="InterPro" id="IPR002155">
    <property type="entry name" value="Thiolase"/>
</dbReference>
<evidence type="ECO:0000259" key="7">
    <source>
        <dbReference type="Pfam" id="PF02803"/>
    </source>
</evidence>
<dbReference type="Pfam" id="PF00108">
    <property type="entry name" value="Thiolase_N"/>
    <property type="match status" value="1"/>
</dbReference>
<accession>A0A081RAP4</accession>
<evidence type="ECO:0000256" key="5">
    <source>
        <dbReference type="RuleBase" id="RU003557"/>
    </source>
</evidence>
<dbReference type="OrthoDB" id="9764638at2"/>
<evidence type="ECO:0000256" key="1">
    <source>
        <dbReference type="ARBA" id="ARBA00010982"/>
    </source>
</evidence>
<reference evidence="8 9" key="1">
    <citation type="submission" date="2014-02" db="EMBL/GenBank/DDBJ databases">
        <title>Whole genome sequence of Sphingobium chlorophenolicum NBRC 16172.</title>
        <authorList>
            <person name="Gan H.M."/>
            <person name="Gan H.Y."/>
            <person name="Chew T.H."/>
            <person name="Savka M.A."/>
        </authorList>
    </citation>
    <scope>NUCLEOTIDE SEQUENCE [LARGE SCALE GENOMIC DNA]</scope>
    <source>
        <strain evidence="8 9">NBRC 16172</strain>
    </source>
</reference>
<evidence type="ECO:0000259" key="6">
    <source>
        <dbReference type="Pfam" id="PF00108"/>
    </source>
</evidence>
<dbReference type="eggNOG" id="COG0183">
    <property type="taxonomic scope" value="Bacteria"/>
</dbReference>
<dbReference type="InterPro" id="IPR020616">
    <property type="entry name" value="Thiolase_N"/>
</dbReference>
<dbReference type="Pfam" id="PF02803">
    <property type="entry name" value="Thiolase_C"/>
    <property type="match status" value="1"/>
</dbReference>
<dbReference type="EMBL" id="JFHR01000047">
    <property type="protein sequence ID" value="KEQ52267.1"/>
    <property type="molecule type" value="Genomic_DNA"/>
</dbReference>
<feature type="active site" description="Proton acceptor" evidence="4">
    <location>
        <position position="376"/>
    </location>
</feature>
<evidence type="ECO:0000313" key="8">
    <source>
        <dbReference type="EMBL" id="KEQ52267.1"/>
    </source>
</evidence>
<dbReference type="RefSeq" id="WP_037454688.1">
    <property type="nucleotide sequence ID" value="NZ_JFHR01000047.1"/>
</dbReference>
<dbReference type="PROSITE" id="PS00737">
    <property type="entry name" value="THIOLASE_2"/>
    <property type="match status" value="1"/>
</dbReference>
<evidence type="ECO:0000256" key="2">
    <source>
        <dbReference type="ARBA" id="ARBA00022679"/>
    </source>
</evidence>
<keyword evidence="2 5" id="KW-0808">Transferase</keyword>
<dbReference type="Proteomes" id="UP000028411">
    <property type="component" value="Unassembled WGS sequence"/>
</dbReference>
<dbReference type="PANTHER" id="PTHR43365">
    <property type="entry name" value="BLR7806 PROTEIN"/>
    <property type="match status" value="1"/>
</dbReference>
<protein>
    <submittedName>
        <fullName evidence="8">Acetyl-CoA acetyltransferase</fullName>
        <ecNumber evidence="8">2.3.1.9</ecNumber>
    </submittedName>
</protein>